<reference evidence="1 2" key="1">
    <citation type="journal article" date="2017" name="Curr. Biol.">
        <title>The Evolution of Venom by Co-option of Single-Copy Genes.</title>
        <authorList>
            <person name="Martinson E.O."/>
            <person name="Mrinalini"/>
            <person name="Kelkar Y.D."/>
            <person name="Chang C.H."/>
            <person name="Werren J.H."/>
        </authorList>
    </citation>
    <scope>NUCLEOTIDE SEQUENCE [LARGE SCALE GENOMIC DNA]</scope>
    <source>
        <strain evidence="1 2">Alberta</strain>
        <tissue evidence="1">Whole body</tissue>
    </source>
</reference>
<dbReference type="EMBL" id="NNAY01002190">
    <property type="protein sequence ID" value="OXU21845.1"/>
    <property type="molecule type" value="Genomic_DNA"/>
</dbReference>
<dbReference type="AlphaFoldDB" id="A0A232EU07"/>
<name>A0A232EU07_9HYME</name>
<proteinExistence type="predicted"/>
<dbReference type="Proteomes" id="UP000215335">
    <property type="component" value="Unassembled WGS sequence"/>
</dbReference>
<organism evidence="1 2">
    <name type="scientific">Trichomalopsis sarcophagae</name>
    <dbReference type="NCBI Taxonomy" id="543379"/>
    <lineage>
        <taxon>Eukaryota</taxon>
        <taxon>Metazoa</taxon>
        <taxon>Ecdysozoa</taxon>
        <taxon>Arthropoda</taxon>
        <taxon>Hexapoda</taxon>
        <taxon>Insecta</taxon>
        <taxon>Pterygota</taxon>
        <taxon>Neoptera</taxon>
        <taxon>Endopterygota</taxon>
        <taxon>Hymenoptera</taxon>
        <taxon>Apocrita</taxon>
        <taxon>Proctotrupomorpha</taxon>
        <taxon>Chalcidoidea</taxon>
        <taxon>Pteromalidae</taxon>
        <taxon>Pteromalinae</taxon>
        <taxon>Trichomalopsis</taxon>
    </lineage>
</organism>
<gene>
    <name evidence="1" type="ORF">TSAR_001484</name>
</gene>
<evidence type="ECO:0000313" key="1">
    <source>
        <dbReference type="EMBL" id="OXU21845.1"/>
    </source>
</evidence>
<comment type="caution">
    <text evidence="1">The sequence shown here is derived from an EMBL/GenBank/DDBJ whole genome shotgun (WGS) entry which is preliminary data.</text>
</comment>
<protein>
    <submittedName>
        <fullName evidence="1">Uncharacterized protein</fullName>
    </submittedName>
</protein>
<sequence length="66" mass="7439">MYISMPLLHMTSVNVESAAAKRIVVEHTKRVNTKTDARLRRITNNNKVSQVLLTSASDAQRPQSFL</sequence>
<evidence type="ECO:0000313" key="2">
    <source>
        <dbReference type="Proteomes" id="UP000215335"/>
    </source>
</evidence>
<accession>A0A232EU07</accession>
<keyword evidence="2" id="KW-1185">Reference proteome</keyword>